<gene>
    <name evidence="1" type="ORF">Patl1_21881</name>
</gene>
<organism evidence="1 2">
    <name type="scientific">Pistacia atlantica</name>
    <dbReference type="NCBI Taxonomy" id="434234"/>
    <lineage>
        <taxon>Eukaryota</taxon>
        <taxon>Viridiplantae</taxon>
        <taxon>Streptophyta</taxon>
        <taxon>Embryophyta</taxon>
        <taxon>Tracheophyta</taxon>
        <taxon>Spermatophyta</taxon>
        <taxon>Magnoliopsida</taxon>
        <taxon>eudicotyledons</taxon>
        <taxon>Gunneridae</taxon>
        <taxon>Pentapetalae</taxon>
        <taxon>rosids</taxon>
        <taxon>malvids</taxon>
        <taxon>Sapindales</taxon>
        <taxon>Anacardiaceae</taxon>
        <taxon>Pistacia</taxon>
    </lineage>
</organism>
<evidence type="ECO:0000313" key="1">
    <source>
        <dbReference type="EMBL" id="KAJ0098581.1"/>
    </source>
</evidence>
<reference evidence="2" key="1">
    <citation type="journal article" date="2023" name="G3 (Bethesda)">
        <title>Genome assembly and association tests identify interacting loci associated with vigor, precocity, and sex in interspecific pistachio rootstocks.</title>
        <authorList>
            <person name="Palmer W."/>
            <person name="Jacygrad E."/>
            <person name="Sagayaradj S."/>
            <person name="Cavanaugh K."/>
            <person name="Han R."/>
            <person name="Bertier L."/>
            <person name="Beede B."/>
            <person name="Kafkas S."/>
            <person name="Golino D."/>
            <person name="Preece J."/>
            <person name="Michelmore R."/>
        </authorList>
    </citation>
    <scope>NUCLEOTIDE SEQUENCE [LARGE SCALE GENOMIC DNA]</scope>
</reference>
<dbReference type="Proteomes" id="UP001164250">
    <property type="component" value="Chromosome 4"/>
</dbReference>
<proteinExistence type="predicted"/>
<keyword evidence="2" id="KW-1185">Reference proteome</keyword>
<sequence length="51" mass="5731">MGRSPCCDKVGLKKGPWTPEEDQKLLAYIEEHGHGSWRALPAKAGDRSWTH</sequence>
<protein>
    <submittedName>
        <fullName evidence="1">Uncharacterized protein</fullName>
    </submittedName>
</protein>
<accession>A0ACC1BIA6</accession>
<comment type="caution">
    <text evidence="1">The sequence shown here is derived from an EMBL/GenBank/DDBJ whole genome shotgun (WGS) entry which is preliminary data.</text>
</comment>
<evidence type="ECO:0000313" key="2">
    <source>
        <dbReference type="Proteomes" id="UP001164250"/>
    </source>
</evidence>
<name>A0ACC1BIA6_9ROSI</name>
<dbReference type="EMBL" id="CM047900">
    <property type="protein sequence ID" value="KAJ0098581.1"/>
    <property type="molecule type" value="Genomic_DNA"/>
</dbReference>